<dbReference type="RefSeq" id="WP_006907973.1">
    <property type="nucleotide sequence ID" value="NZ_JH932292.1"/>
</dbReference>
<sequence length="101" mass="12172">MRYNKRIEVITKRGEEVYNPRTRKKEKQPDERQVISAHISPITLESSVGIFGSYDKNILVARCLGKPRQNHVEVFYRKKLYKVIRQTNYRNRFELYLELVQ</sequence>
<dbReference type="PATRIC" id="fig|883111.3.peg.658"/>
<dbReference type="Proteomes" id="UP000004465">
    <property type="component" value="Unassembled WGS sequence"/>
</dbReference>
<dbReference type="EMBL" id="AGZD01000007">
    <property type="protein sequence ID" value="EKB54464.1"/>
    <property type="molecule type" value="Genomic_DNA"/>
</dbReference>
<dbReference type="STRING" id="883111.HMPREF9706_00654"/>
<name>K1MEH5_9LACT</name>
<evidence type="ECO:0000313" key="2">
    <source>
        <dbReference type="Proteomes" id="UP000004465"/>
    </source>
</evidence>
<organism evidence="1 2">
    <name type="scientific">Facklamia hominis CCUG 36813</name>
    <dbReference type="NCBI Taxonomy" id="883111"/>
    <lineage>
        <taxon>Bacteria</taxon>
        <taxon>Bacillati</taxon>
        <taxon>Bacillota</taxon>
        <taxon>Bacilli</taxon>
        <taxon>Lactobacillales</taxon>
        <taxon>Aerococcaceae</taxon>
        <taxon>Facklamia</taxon>
    </lineage>
</organism>
<dbReference type="HOGENOM" id="CLU_2287324_0_0_9"/>
<proteinExistence type="predicted"/>
<accession>K1MEH5</accession>
<keyword evidence="2" id="KW-1185">Reference proteome</keyword>
<comment type="caution">
    <text evidence="1">The sequence shown here is derived from an EMBL/GenBank/DDBJ whole genome shotgun (WGS) entry which is preliminary data.</text>
</comment>
<gene>
    <name evidence="1" type="ORF">HMPREF9706_00654</name>
</gene>
<protein>
    <recommendedName>
        <fullName evidence="3">Phage head-tail adaptor</fullName>
    </recommendedName>
</protein>
<dbReference type="AlphaFoldDB" id="K1MEH5"/>
<reference evidence="1 2" key="1">
    <citation type="submission" date="2012-07" db="EMBL/GenBank/DDBJ databases">
        <title>The Genome Sequence of Facklamia hominis CCUG 36813.</title>
        <authorList>
            <consortium name="The Broad Institute Genome Sequencing Platform"/>
            <person name="Earl A."/>
            <person name="Ward D."/>
            <person name="Feldgarden M."/>
            <person name="Gevers D."/>
            <person name="Huys G."/>
            <person name="Walker B."/>
            <person name="Young S.K."/>
            <person name="Zeng Q."/>
            <person name="Gargeya S."/>
            <person name="Fitzgerald M."/>
            <person name="Haas B."/>
            <person name="Abouelleil A."/>
            <person name="Alvarado L."/>
            <person name="Arachchi H.M."/>
            <person name="Berlin A.M."/>
            <person name="Chapman S.B."/>
            <person name="Goldberg J."/>
            <person name="Griggs A."/>
            <person name="Gujja S."/>
            <person name="Hansen M."/>
            <person name="Howarth C."/>
            <person name="Imamovic A."/>
            <person name="Larimer J."/>
            <person name="McCowen C."/>
            <person name="Montmayeur A."/>
            <person name="Murphy C."/>
            <person name="Neiman D."/>
            <person name="Pearson M."/>
            <person name="Priest M."/>
            <person name="Roberts A."/>
            <person name="Saif S."/>
            <person name="Shea T."/>
            <person name="Sisk P."/>
            <person name="Sykes S."/>
            <person name="Wortman J."/>
            <person name="Nusbaum C."/>
            <person name="Birren B."/>
        </authorList>
    </citation>
    <scope>NUCLEOTIDE SEQUENCE [LARGE SCALE GENOMIC DNA]</scope>
    <source>
        <strain evidence="1 2">CCUG 36813</strain>
    </source>
</reference>
<evidence type="ECO:0000313" key="1">
    <source>
        <dbReference type="EMBL" id="EKB54464.1"/>
    </source>
</evidence>
<evidence type="ECO:0008006" key="3">
    <source>
        <dbReference type="Google" id="ProtNLM"/>
    </source>
</evidence>